<dbReference type="EMBL" id="FMJE01000002">
    <property type="protein sequence ID" value="SCM78689.1"/>
    <property type="molecule type" value="Genomic_DNA"/>
</dbReference>
<feature type="transmembrane region" description="Helical" evidence="8">
    <location>
        <begin position="102"/>
        <end position="121"/>
    </location>
</feature>
<evidence type="ECO:0000313" key="10">
    <source>
        <dbReference type="EMBL" id="SCM78689.1"/>
    </source>
</evidence>
<feature type="transmembrane region" description="Helical" evidence="8">
    <location>
        <begin position="64"/>
        <end position="82"/>
    </location>
</feature>
<dbReference type="PROSITE" id="PS50928">
    <property type="entry name" value="ABC_TM1"/>
    <property type="match status" value="1"/>
</dbReference>
<dbReference type="SUPFAM" id="SSF161098">
    <property type="entry name" value="MetI-like"/>
    <property type="match status" value="1"/>
</dbReference>
<comment type="subcellular location">
    <subcellularLocation>
        <location evidence="1 8">Cell membrane</location>
        <topology evidence="1 8">Multi-pass membrane protein</topology>
    </subcellularLocation>
</comment>
<dbReference type="PANTHER" id="PTHR30614">
    <property type="entry name" value="MEMBRANE COMPONENT OF AMINO ACID ABC TRANSPORTER"/>
    <property type="match status" value="1"/>
</dbReference>
<dbReference type="PANTHER" id="PTHR30614:SF0">
    <property type="entry name" value="L-CYSTINE TRANSPORT SYSTEM PERMEASE PROTEIN TCYL"/>
    <property type="match status" value="1"/>
</dbReference>
<dbReference type="CDD" id="cd06261">
    <property type="entry name" value="TM_PBP2"/>
    <property type="match status" value="1"/>
</dbReference>
<name>A0A212LMN0_9FIRM</name>
<keyword evidence="7 8" id="KW-0472">Membrane</keyword>
<keyword evidence="6 8" id="KW-1133">Transmembrane helix</keyword>
<accession>A0A212LMN0</accession>
<dbReference type="Pfam" id="PF00528">
    <property type="entry name" value="BPD_transp_1"/>
    <property type="match status" value="1"/>
</dbReference>
<feature type="transmembrane region" description="Helical" evidence="8">
    <location>
        <begin position="205"/>
        <end position="227"/>
    </location>
</feature>
<reference evidence="10" key="1">
    <citation type="submission" date="2016-08" db="EMBL/GenBank/DDBJ databases">
        <authorList>
            <person name="Seilhamer J.J."/>
        </authorList>
    </citation>
    <scope>NUCLEOTIDE SEQUENCE</scope>
    <source>
        <strain evidence="10">86</strain>
    </source>
</reference>
<dbReference type="NCBIfam" id="TIGR01726">
    <property type="entry name" value="HEQRo_perm_3TM"/>
    <property type="match status" value="1"/>
</dbReference>
<proteinExistence type="inferred from homology"/>
<dbReference type="InterPro" id="IPR043429">
    <property type="entry name" value="ArtM/GltK/GlnP/TcyL/YhdX-like"/>
</dbReference>
<keyword evidence="3" id="KW-1003">Cell membrane</keyword>
<evidence type="ECO:0000256" key="3">
    <source>
        <dbReference type="ARBA" id="ARBA00022475"/>
    </source>
</evidence>
<evidence type="ECO:0000256" key="4">
    <source>
        <dbReference type="ARBA" id="ARBA00022692"/>
    </source>
</evidence>
<sequence length="239" mass="26469">MEKEGDSLGSYFSIDYMLKAFPILLSYIDVTIIVTIVAEVFGILLGCLVALIRINKIKALNQISLVYISFIRGTPFLVQLYLVCFGLPQLLQSLGYQDIRSIPGLLFVFLVMSIHAGAYIAEIMRSSILAVDKGQLEAAHSIGMNSRQAYIRIILPQAFRMAIPALGNNVISTLKGTSLIFNVGVVDMLRKADLMGSYSYRHLELYVDIAIIYILLCFAIQAATGFLERQTTLGKELTT</sequence>
<feature type="domain" description="ABC transmembrane type-1" evidence="9">
    <location>
        <begin position="28"/>
        <end position="224"/>
    </location>
</feature>
<evidence type="ECO:0000256" key="5">
    <source>
        <dbReference type="ARBA" id="ARBA00022970"/>
    </source>
</evidence>
<evidence type="ECO:0000256" key="8">
    <source>
        <dbReference type="RuleBase" id="RU363032"/>
    </source>
</evidence>
<feature type="transmembrane region" description="Helical" evidence="8">
    <location>
        <begin position="20"/>
        <end position="52"/>
    </location>
</feature>
<dbReference type="InterPro" id="IPR035906">
    <property type="entry name" value="MetI-like_sf"/>
</dbReference>
<dbReference type="GO" id="GO:0043190">
    <property type="term" value="C:ATP-binding cassette (ABC) transporter complex"/>
    <property type="evidence" value="ECO:0007669"/>
    <property type="project" value="InterPro"/>
</dbReference>
<organism evidence="10">
    <name type="scientific">uncultured Sporomusa sp</name>
    <dbReference type="NCBI Taxonomy" id="307249"/>
    <lineage>
        <taxon>Bacteria</taxon>
        <taxon>Bacillati</taxon>
        <taxon>Bacillota</taxon>
        <taxon>Negativicutes</taxon>
        <taxon>Selenomonadales</taxon>
        <taxon>Sporomusaceae</taxon>
        <taxon>Sporomusa</taxon>
        <taxon>environmental samples</taxon>
    </lineage>
</organism>
<protein>
    <submittedName>
        <fullName evidence="10">Putative amino-acid permease protein YxeN</fullName>
    </submittedName>
</protein>
<evidence type="ECO:0000256" key="1">
    <source>
        <dbReference type="ARBA" id="ARBA00004651"/>
    </source>
</evidence>
<evidence type="ECO:0000256" key="7">
    <source>
        <dbReference type="ARBA" id="ARBA00023136"/>
    </source>
</evidence>
<comment type="similarity">
    <text evidence="8">Belongs to the binding-protein-dependent transport system permease family.</text>
</comment>
<dbReference type="GO" id="GO:0006865">
    <property type="term" value="P:amino acid transport"/>
    <property type="evidence" value="ECO:0007669"/>
    <property type="project" value="UniProtKB-KW"/>
</dbReference>
<evidence type="ECO:0000259" key="9">
    <source>
        <dbReference type="PROSITE" id="PS50928"/>
    </source>
</evidence>
<keyword evidence="4 8" id="KW-0812">Transmembrane</keyword>
<evidence type="ECO:0000256" key="6">
    <source>
        <dbReference type="ARBA" id="ARBA00022989"/>
    </source>
</evidence>
<dbReference type="InterPro" id="IPR010065">
    <property type="entry name" value="AA_ABC_transptr_permease_3TM"/>
</dbReference>
<dbReference type="AlphaFoldDB" id="A0A212LMN0"/>
<evidence type="ECO:0000256" key="2">
    <source>
        <dbReference type="ARBA" id="ARBA00022448"/>
    </source>
</evidence>
<keyword evidence="2 8" id="KW-0813">Transport</keyword>
<dbReference type="GO" id="GO:0022857">
    <property type="term" value="F:transmembrane transporter activity"/>
    <property type="evidence" value="ECO:0007669"/>
    <property type="project" value="InterPro"/>
</dbReference>
<dbReference type="Gene3D" id="1.10.3720.10">
    <property type="entry name" value="MetI-like"/>
    <property type="match status" value="1"/>
</dbReference>
<dbReference type="InterPro" id="IPR000515">
    <property type="entry name" value="MetI-like"/>
</dbReference>
<keyword evidence="5" id="KW-0029">Amino-acid transport</keyword>
<gene>
    <name evidence="10" type="primary">yxeN</name>
    <name evidence="10" type="ORF">KL86SPO_20190</name>
</gene>